<feature type="region of interest" description="Disordered" evidence="5">
    <location>
        <begin position="201"/>
        <end position="221"/>
    </location>
</feature>
<dbReference type="InterPro" id="IPR019791">
    <property type="entry name" value="Haem_peroxidase_animal"/>
</dbReference>
<dbReference type="PANTHER" id="PTHR11475">
    <property type="entry name" value="OXIDASE/PEROXIDASE"/>
    <property type="match status" value="1"/>
</dbReference>
<dbReference type="PANTHER" id="PTHR11475:SF4">
    <property type="entry name" value="CHORION PEROXIDASE"/>
    <property type="match status" value="1"/>
</dbReference>
<dbReference type="Pfam" id="PF03098">
    <property type="entry name" value="An_peroxidase"/>
    <property type="match status" value="1"/>
</dbReference>
<dbReference type="EMBL" id="GDHC01014828">
    <property type="protein sequence ID" value="JAQ03801.1"/>
    <property type="molecule type" value="Transcribed_RNA"/>
</dbReference>
<keyword evidence="4" id="KW-0325">Glycoprotein</keyword>
<reference evidence="7" key="2">
    <citation type="submission" date="2014-07" db="EMBL/GenBank/DDBJ databases">
        <authorList>
            <person name="Hull J."/>
        </authorList>
    </citation>
    <scope>NUCLEOTIDE SEQUENCE</scope>
</reference>
<evidence type="ECO:0000313" key="6">
    <source>
        <dbReference type="EMBL" id="JAG43585.1"/>
    </source>
</evidence>
<dbReference type="EMBL" id="GBHO01000019">
    <property type="protein sequence ID" value="JAG43585.1"/>
    <property type="molecule type" value="Transcribed_RNA"/>
</dbReference>
<sequence length="510" mass="54581">MNGLAVNPSSRMDSKVAPVFRSILFAPTIPGLPAAAFDLVAADIARGRDHGLVSYSEARVFLGWSPIQTMEDITLNTKLNTILGKLYRNTTSNVDLYVGMLTEDTLVGGAFGPVTTSVIREQFLRTRDGDRCWFERLYSGNLLQVFRKTRLRDLVDRNFQSTGPSSLFTTQSFDESPSSNVVERNGLQLFLDPHPDFQSSTFNVSNGASSTPTTTDGGNATDSLDDLFSMEDLYVDLVADTPANATVVPLHVNSRRTRPATVLDNIVGYTCSGRRCEAYASVDEPDVSHHPHIFTLASYLRHALRTTDTGFNSTASPADGETVVAAPAQVTTLAHPTHRVNCSSCHDPLHYTSGVGFTYGGADGADGEVATPVQVTTLGYSAQGGGCEGCHIGAQHTYTAFTNPTQHACSCSSQHHYSTFNTNPEPAGRVNESSADGGSGAVESAAHGDQVSGSETGRWMETFQSTNAFGTRTQQSPSPGVITSTVRASLADVKSEVLVNNIFVTPSCRL</sequence>
<evidence type="ECO:0000256" key="1">
    <source>
        <dbReference type="ARBA" id="ARBA00004613"/>
    </source>
</evidence>
<dbReference type="GO" id="GO:0020037">
    <property type="term" value="F:heme binding"/>
    <property type="evidence" value="ECO:0007669"/>
    <property type="project" value="InterPro"/>
</dbReference>
<evidence type="ECO:0000256" key="4">
    <source>
        <dbReference type="ARBA" id="ARBA00023180"/>
    </source>
</evidence>
<dbReference type="PROSITE" id="PS50292">
    <property type="entry name" value="PEROXIDASE_3"/>
    <property type="match status" value="1"/>
</dbReference>
<evidence type="ECO:0000256" key="5">
    <source>
        <dbReference type="SAM" id="MobiDB-lite"/>
    </source>
</evidence>
<evidence type="ECO:0000313" key="8">
    <source>
        <dbReference type="EMBL" id="JAQ03801.1"/>
    </source>
</evidence>
<keyword evidence="3" id="KW-0575">Peroxidase</keyword>
<evidence type="ECO:0000256" key="2">
    <source>
        <dbReference type="ARBA" id="ARBA00022525"/>
    </source>
</evidence>
<protein>
    <submittedName>
        <fullName evidence="7">Peroxinectin A</fullName>
    </submittedName>
</protein>
<dbReference type="SUPFAM" id="SSF48113">
    <property type="entry name" value="Heme-dependent peroxidases"/>
    <property type="match status" value="1"/>
</dbReference>
<comment type="subcellular location">
    <subcellularLocation>
        <location evidence="1">Secreted</location>
    </subcellularLocation>
</comment>
<dbReference type="Gene3D" id="1.10.640.10">
    <property type="entry name" value="Haem peroxidase domain superfamily, animal type"/>
    <property type="match status" value="1"/>
</dbReference>
<accession>A0A0A9ZH72</accession>
<gene>
    <name evidence="7" type="primary">poxA_1</name>
    <name evidence="6" type="synonym">poxA_0</name>
    <name evidence="7" type="ORF">CM83_14891</name>
    <name evidence="6" type="ORF">CM83_14896</name>
    <name evidence="8" type="ORF">g.14339</name>
</gene>
<proteinExistence type="predicted"/>
<name>A0A0A9ZH72_LYGHE</name>
<dbReference type="GO" id="GO:0006979">
    <property type="term" value="P:response to oxidative stress"/>
    <property type="evidence" value="ECO:0007669"/>
    <property type="project" value="InterPro"/>
</dbReference>
<evidence type="ECO:0000256" key="3">
    <source>
        <dbReference type="ARBA" id="ARBA00022559"/>
    </source>
</evidence>
<keyword evidence="3" id="KW-0560">Oxidoreductase</keyword>
<reference evidence="8" key="3">
    <citation type="journal article" date="2016" name="Gigascience">
        <title>De novo construction of an expanded transcriptome assembly for the western tarnished plant bug, Lygus hesperus.</title>
        <authorList>
            <person name="Tassone E.E."/>
            <person name="Geib S.M."/>
            <person name="Hall B."/>
            <person name="Fabrick J.A."/>
            <person name="Brent C.S."/>
            <person name="Hull J.J."/>
        </authorList>
    </citation>
    <scope>NUCLEOTIDE SEQUENCE</scope>
</reference>
<dbReference type="EMBL" id="GBHO01000018">
    <property type="protein sequence ID" value="JAG43586.1"/>
    <property type="molecule type" value="Transcribed_RNA"/>
</dbReference>
<dbReference type="InterPro" id="IPR037120">
    <property type="entry name" value="Haem_peroxidase_sf_animal"/>
</dbReference>
<reference evidence="7" key="1">
    <citation type="journal article" date="2014" name="PLoS ONE">
        <title>Transcriptome-Based Identification of ABC Transporters in the Western Tarnished Plant Bug Lygus hesperus.</title>
        <authorList>
            <person name="Hull J.J."/>
            <person name="Chaney K."/>
            <person name="Geib S.M."/>
            <person name="Fabrick J.A."/>
            <person name="Brent C.S."/>
            <person name="Walsh D."/>
            <person name="Lavine L.C."/>
        </authorList>
    </citation>
    <scope>NUCLEOTIDE SEQUENCE</scope>
</reference>
<evidence type="ECO:0000313" key="7">
    <source>
        <dbReference type="EMBL" id="JAG43586.1"/>
    </source>
</evidence>
<feature type="region of interest" description="Disordered" evidence="5">
    <location>
        <begin position="422"/>
        <end position="454"/>
    </location>
</feature>
<dbReference type="InterPro" id="IPR010255">
    <property type="entry name" value="Haem_peroxidase_sf"/>
</dbReference>
<dbReference type="GO" id="GO:0005576">
    <property type="term" value="C:extracellular region"/>
    <property type="evidence" value="ECO:0007669"/>
    <property type="project" value="UniProtKB-SubCell"/>
</dbReference>
<dbReference type="GO" id="GO:0004601">
    <property type="term" value="F:peroxidase activity"/>
    <property type="evidence" value="ECO:0007669"/>
    <property type="project" value="UniProtKB-KW"/>
</dbReference>
<organism evidence="7">
    <name type="scientific">Lygus hesperus</name>
    <name type="common">Western plant bug</name>
    <dbReference type="NCBI Taxonomy" id="30085"/>
    <lineage>
        <taxon>Eukaryota</taxon>
        <taxon>Metazoa</taxon>
        <taxon>Ecdysozoa</taxon>
        <taxon>Arthropoda</taxon>
        <taxon>Hexapoda</taxon>
        <taxon>Insecta</taxon>
        <taxon>Pterygota</taxon>
        <taxon>Neoptera</taxon>
        <taxon>Paraneoptera</taxon>
        <taxon>Hemiptera</taxon>
        <taxon>Heteroptera</taxon>
        <taxon>Panheteroptera</taxon>
        <taxon>Cimicomorpha</taxon>
        <taxon>Miridae</taxon>
        <taxon>Mirini</taxon>
        <taxon>Lygus</taxon>
    </lineage>
</organism>
<keyword evidence="2" id="KW-0964">Secreted</keyword>
<dbReference type="NCBIfam" id="TIGR01053">
    <property type="entry name" value="LSD1"/>
    <property type="match status" value="1"/>
</dbReference>
<dbReference type="AlphaFoldDB" id="A0A0A9ZH72"/>